<comment type="similarity">
    <text evidence="1">In the C-terminal section; belongs to the class-I pyridoxal-phosphate-dependent aminotransferase family.</text>
</comment>
<dbReference type="SUPFAM" id="SSF46785">
    <property type="entry name" value="Winged helix' DNA-binding domain"/>
    <property type="match status" value="1"/>
</dbReference>
<keyword evidence="7" id="KW-0808">Transferase</keyword>
<dbReference type="InterPro" id="IPR051446">
    <property type="entry name" value="HTH_trans_reg/aminotransferase"/>
</dbReference>
<dbReference type="Pfam" id="PF00392">
    <property type="entry name" value="GntR"/>
    <property type="match status" value="1"/>
</dbReference>
<dbReference type="InterPro" id="IPR000524">
    <property type="entry name" value="Tscrpt_reg_HTH_GntR"/>
</dbReference>
<evidence type="ECO:0000313" key="7">
    <source>
        <dbReference type="EMBL" id="MFC4530359.1"/>
    </source>
</evidence>
<feature type="domain" description="HTH gntR-type" evidence="6">
    <location>
        <begin position="6"/>
        <end position="74"/>
    </location>
</feature>
<evidence type="ECO:0000256" key="5">
    <source>
        <dbReference type="ARBA" id="ARBA00023163"/>
    </source>
</evidence>
<evidence type="ECO:0000313" key="8">
    <source>
        <dbReference type="Proteomes" id="UP001596004"/>
    </source>
</evidence>
<protein>
    <submittedName>
        <fullName evidence="7">PLP-dependent aminotransferase family protein</fullName>
    </submittedName>
</protein>
<comment type="caution">
    <text evidence="7">The sequence shown here is derived from an EMBL/GenBank/DDBJ whole genome shotgun (WGS) entry which is preliminary data.</text>
</comment>
<accession>A0ABV9CCV9</accession>
<dbReference type="InterPro" id="IPR004839">
    <property type="entry name" value="Aminotransferase_I/II_large"/>
</dbReference>
<dbReference type="PANTHER" id="PTHR46577:SF1">
    <property type="entry name" value="HTH-TYPE TRANSCRIPTIONAL REGULATORY PROTEIN GABR"/>
    <property type="match status" value="1"/>
</dbReference>
<evidence type="ECO:0000256" key="4">
    <source>
        <dbReference type="ARBA" id="ARBA00023125"/>
    </source>
</evidence>
<dbReference type="PROSITE" id="PS50949">
    <property type="entry name" value="HTH_GNTR"/>
    <property type="match status" value="1"/>
</dbReference>
<evidence type="ECO:0000256" key="2">
    <source>
        <dbReference type="ARBA" id="ARBA00022898"/>
    </source>
</evidence>
<keyword evidence="2" id="KW-0663">Pyridoxal phosphate</keyword>
<dbReference type="EMBL" id="JBHSFP010000003">
    <property type="protein sequence ID" value="MFC4530359.1"/>
    <property type="molecule type" value="Genomic_DNA"/>
</dbReference>
<sequence length="447" mass="46988">MARENMDDFRRIADVLAAEIVSGRLRPGDRLPPQRRFARRHGIAGSTAARVYGELIRRGLAVGEVGRGTFIRAAASSSEPALAEPARARVDLELNFSLPPEQPALLAESLGGMLRPDVLADALAPVGAAGTPAVRAAAAAMLSRPGWSPGPGRLLIAGNGRQAIAAALAALVPAGDRLGVEELTYPLVKGIATRLGITLVPLAMDDRGVLPEAIRSAGPLRAVYLQPTLHNPLGVTMPERRRAEIAATLRELGIHAVEDRIYAFLSDDPPPLAAFAPEHVIVTDSLSKRVAPGLTIGIAVTPEAIGDRVASALRSGGWTAPRFAVEAATRWLTDGTVATLQEIKRRDAAARQGLVREHLAEFAVEADPQAFHCWWRLPGPWRADTFVAAAARRGIAVTPGAAFTVVTARAPNAVRLALSAPPPGTLATALATLAALARSAPEDTEVE</sequence>
<evidence type="ECO:0000256" key="1">
    <source>
        <dbReference type="ARBA" id="ARBA00005384"/>
    </source>
</evidence>
<dbReference type="RefSeq" id="WP_380838138.1">
    <property type="nucleotide sequence ID" value="NZ_JBHSFP010000003.1"/>
</dbReference>
<proteinExistence type="inferred from homology"/>
<keyword evidence="4" id="KW-0238">DNA-binding</keyword>
<dbReference type="PANTHER" id="PTHR46577">
    <property type="entry name" value="HTH-TYPE TRANSCRIPTIONAL REGULATORY PROTEIN GABR"/>
    <property type="match status" value="1"/>
</dbReference>
<dbReference type="CDD" id="cd07377">
    <property type="entry name" value="WHTH_GntR"/>
    <property type="match status" value="1"/>
</dbReference>
<evidence type="ECO:0000259" key="6">
    <source>
        <dbReference type="PROSITE" id="PS50949"/>
    </source>
</evidence>
<keyword evidence="8" id="KW-1185">Reference proteome</keyword>
<dbReference type="InterPro" id="IPR015422">
    <property type="entry name" value="PyrdxlP-dep_Trfase_small"/>
</dbReference>
<gene>
    <name evidence="7" type="ORF">ACFO60_06270</name>
</gene>
<organism evidence="7 8">
    <name type="scientific">Sphaerisporangium dianthi</name>
    <dbReference type="NCBI Taxonomy" id="1436120"/>
    <lineage>
        <taxon>Bacteria</taxon>
        <taxon>Bacillati</taxon>
        <taxon>Actinomycetota</taxon>
        <taxon>Actinomycetes</taxon>
        <taxon>Streptosporangiales</taxon>
        <taxon>Streptosporangiaceae</taxon>
        <taxon>Sphaerisporangium</taxon>
    </lineage>
</organism>
<reference evidence="8" key="1">
    <citation type="journal article" date="2019" name="Int. J. Syst. Evol. Microbiol.">
        <title>The Global Catalogue of Microorganisms (GCM) 10K type strain sequencing project: providing services to taxonomists for standard genome sequencing and annotation.</title>
        <authorList>
            <consortium name="The Broad Institute Genomics Platform"/>
            <consortium name="The Broad Institute Genome Sequencing Center for Infectious Disease"/>
            <person name="Wu L."/>
            <person name="Ma J."/>
        </authorList>
    </citation>
    <scope>NUCLEOTIDE SEQUENCE [LARGE SCALE GENOMIC DNA]</scope>
    <source>
        <strain evidence="8">CGMCC 4.7132</strain>
    </source>
</reference>
<dbReference type="SUPFAM" id="SSF53383">
    <property type="entry name" value="PLP-dependent transferases"/>
    <property type="match status" value="1"/>
</dbReference>
<keyword evidence="7" id="KW-0032">Aminotransferase</keyword>
<name>A0ABV9CCV9_9ACTN</name>
<evidence type="ECO:0000256" key="3">
    <source>
        <dbReference type="ARBA" id="ARBA00023015"/>
    </source>
</evidence>
<dbReference type="Gene3D" id="3.90.1150.10">
    <property type="entry name" value="Aspartate Aminotransferase, domain 1"/>
    <property type="match status" value="1"/>
</dbReference>
<keyword evidence="5" id="KW-0804">Transcription</keyword>
<dbReference type="InterPro" id="IPR036390">
    <property type="entry name" value="WH_DNA-bd_sf"/>
</dbReference>
<dbReference type="Gene3D" id="3.40.640.10">
    <property type="entry name" value="Type I PLP-dependent aspartate aminotransferase-like (Major domain)"/>
    <property type="match status" value="1"/>
</dbReference>
<dbReference type="InterPro" id="IPR036388">
    <property type="entry name" value="WH-like_DNA-bd_sf"/>
</dbReference>
<dbReference type="InterPro" id="IPR015421">
    <property type="entry name" value="PyrdxlP-dep_Trfase_major"/>
</dbReference>
<keyword evidence="3" id="KW-0805">Transcription regulation</keyword>
<dbReference type="CDD" id="cd00609">
    <property type="entry name" value="AAT_like"/>
    <property type="match status" value="1"/>
</dbReference>
<dbReference type="Pfam" id="PF00155">
    <property type="entry name" value="Aminotran_1_2"/>
    <property type="match status" value="1"/>
</dbReference>
<dbReference type="GO" id="GO:0008483">
    <property type="term" value="F:transaminase activity"/>
    <property type="evidence" value="ECO:0007669"/>
    <property type="project" value="UniProtKB-KW"/>
</dbReference>
<dbReference type="InterPro" id="IPR015424">
    <property type="entry name" value="PyrdxlP-dep_Trfase"/>
</dbReference>
<dbReference type="Gene3D" id="1.10.10.10">
    <property type="entry name" value="Winged helix-like DNA-binding domain superfamily/Winged helix DNA-binding domain"/>
    <property type="match status" value="1"/>
</dbReference>
<dbReference type="Proteomes" id="UP001596004">
    <property type="component" value="Unassembled WGS sequence"/>
</dbReference>
<dbReference type="SMART" id="SM00345">
    <property type="entry name" value="HTH_GNTR"/>
    <property type="match status" value="1"/>
</dbReference>